<gene>
    <name evidence="1" type="ORF">LYSHEL_27210</name>
</gene>
<name>A0ABM7QGS7_9GAMM</name>
<evidence type="ECO:0000313" key="2">
    <source>
        <dbReference type="Proteomes" id="UP000680514"/>
    </source>
</evidence>
<dbReference type="EMBL" id="AP024546">
    <property type="protein sequence ID" value="BCT96850.1"/>
    <property type="molecule type" value="Genomic_DNA"/>
</dbReference>
<accession>A0ABM7QGS7</accession>
<dbReference type="Proteomes" id="UP000680514">
    <property type="component" value="Chromosome"/>
</dbReference>
<proteinExistence type="predicted"/>
<sequence length="99" mass="11299">MRIAFEQCLASLMLWDESPIDFPPGRLPHESFDPSHSDPCSAWVERSSAVRDQYGEYGQMLYKRIDRYYFIGQSTVVLLDVADAEPTVTIEVPRTAAAW</sequence>
<organism evidence="1 2">
    <name type="scientific">Lysobacter helvus</name>
    <dbReference type="NCBI Taxonomy" id="2675059"/>
    <lineage>
        <taxon>Bacteria</taxon>
        <taxon>Pseudomonadati</taxon>
        <taxon>Pseudomonadota</taxon>
        <taxon>Gammaproteobacteria</taxon>
        <taxon>Lysobacterales</taxon>
        <taxon>Lysobacteraceae</taxon>
        <taxon>Lysobacter</taxon>
    </lineage>
</organism>
<evidence type="ECO:0000313" key="1">
    <source>
        <dbReference type="EMBL" id="BCT96850.1"/>
    </source>
</evidence>
<reference evidence="1 2" key="1">
    <citation type="submission" date="2021-03" db="EMBL/GenBank/DDBJ databases">
        <title>Complete Genome Sequences of Two Lysobacter Strains Isolated from Sea Water (Lysobacter caseinilyticus) and Soil (Lysobacter helvus) in South Korea.</title>
        <authorList>
            <person name="Watanabe Y."/>
            <person name="Arakawa K."/>
        </authorList>
    </citation>
    <scope>NUCLEOTIDE SEQUENCE [LARGE SCALE GENOMIC DNA]</scope>
    <source>
        <strain evidence="1 2">D10</strain>
    </source>
</reference>
<keyword evidence="2" id="KW-1185">Reference proteome</keyword>
<protein>
    <submittedName>
        <fullName evidence="1">Uncharacterized protein</fullName>
    </submittedName>
</protein>